<evidence type="ECO:0000313" key="5">
    <source>
        <dbReference type="EMBL" id="CAF4377973.1"/>
    </source>
</evidence>
<protein>
    <submittedName>
        <fullName evidence="3">Uncharacterized protein</fullName>
    </submittedName>
</protein>
<sequence>MAISSATLSHHPSLYVGEPIKILYDPEEDSDATTSEKFDEKFNNTIDCLQHIHKNKTKRFSITMILRMIEKEKQLRPFIRSLQELVHVISMYIMCNNIEYYTSWLNDYSKLQPIIKIENALDLQLTEIFTVDSQQQLEYHSQQAQLRKKSGEHGIEAMHLREGQKCIQQMQDRKESCVQFLKRRQRDDERKIQLYERQKDALAKQSAELIQREVVATVDQIPTQATP</sequence>
<evidence type="ECO:0000313" key="3">
    <source>
        <dbReference type="EMBL" id="CAF1518258.1"/>
    </source>
</evidence>
<organism evidence="3 6">
    <name type="scientific">Didymodactylos carnosus</name>
    <dbReference type="NCBI Taxonomy" id="1234261"/>
    <lineage>
        <taxon>Eukaryota</taxon>
        <taxon>Metazoa</taxon>
        <taxon>Spiralia</taxon>
        <taxon>Gnathifera</taxon>
        <taxon>Rotifera</taxon>
        <taxon>Eurotatoria</taxon>
        <taxon>Bdelloidea</taxon>
        <taxon>Philodinida</taxon>
        <taxon>Philodinidae</taxon>
        <taxon>Didymodactylos</taxon>
    </lineage>
</organism>
<dbReference type="Proteomes" id="UP000663829">
    <property type="component" value="Unassembled WGS sequence"/>
</dbReference>
<dbReference type="EMBL" id="CAJNOK010001641">
    <property type="protein sequence ID" value="CAF0822510.1"/>
    <property type="molecule type" value="Genomic_DNA"/>
</dbReference>
<dbReference type="EMBL" id="CAJOBC010089204">
    <property type="protein sequence ID" value="CAF4377973.1"/>
    <property type="molecule type" value="Genomic_DNA"/>
</dbReference>
<dbReference type="AlphaFoldDB" id="A0A815UK69"/>
<dbReference type="EMBL" id="CAJNOQ010023655">
    <property type="protein sequence ID" value="CAF1518258.1"/>
    <property type="molecule type" value="Genomic_DNA"/>
</dbReference>
<feature type="coiled-coil region" evidence="1">
    <location>
        <begin position="178"/>
        <end position="212"/>
    </location>
</feature>
<evidence type="ECO:0000313" key="2">
    <source>
        <dbReference type="EMBL" id="CAF0822510.1"/>
    </source>
</evidence>
<keyword evidence="1" id="KW-0175">Coiled coil</keyword>
<evidence type="ECO:0000313" key="6">
    <source>
        <dbReference type="Proteomes" id="UP000663829"/>
    </source>
</evidence>
<comment type="caution">
    <text evidence="3">The sequence shown here is derived from an EMBL/GenBank/DDBJ whole genome shotgun (WGS) entry which is preliminary data.</text>
</comment>
<dbReference type="EMBL" id="CAJOBA010001641">
    <property type="protein sequence ID" value="CAF3606833.1"/>
    <property type="molecule type" value="Genomic_DNA"/>
</dbReference>
<accession>A0A815UK69</accession>
<proteinExistence type="predicted"/>
<dbReference type="Proteomes" id="UP000682733">
    <property type="component" value="Unassembled WGS sequence"/>
</dbReference>
<reference evidence="3" key="1">
    <citation type="submission" date="2021-02" db="EMBL/GenBank/DDBJ databases">
        <authorList>
            <person name="Nowell W R."/>
        </authorList>
    </citation>
    <scope>NUCLEOTIDE SEQUENCE</scope>
</reference>
<dbReference type="Proteomes" id="UP000677228">
    <property type="component" value="Unassembled WGS sequence"/>
</dbReference>
<gene>
    <name evidence="3" type="ORF">GPM918_LOCUS37431</name>
    <name evidence="2" type="ORF">OVA965_LOCUS5720</name>
    <name evidence="5" type="ORF">SRO942_LOCUS38198</name>
    <name evidence="4" type="ORF">TMI583_LOCUS5717</name>
</gene>
<evidence type="ECO:0000256" key="1">
    <source>
        <dbReference type="SAM" id="Coils"/>
    </source>
</evidence>
<name>A0A815UK69_9BILA</name>
<dbReference type="Proteomes" id="UP000681722">
    <property type="component" value="Unassembled WGS sequence"/>
</dbReference>
<evidence type="ECO:0000313" key="4">
    <source>
        <dbReference type="EMBL" id="CAF3606833.1"/>
    </source>
</evidence>
<keyword evidence="6" id="KW-1185">Reference proteome</keyword>